<keyword evidence="4" id="KW-1185">Reference proteome</keyword>
<dbReference type="Proteomes" id="UP000436088">
    <property type="component" value="Unassembled WGS sequence"/>
</dbReference>
<dbReference type="InterPro" id="IPR046960">
    <property type="entry name" value="PPR_At4g14850-like_plant"/>
</dbReference>
<evidence type="ECO:0000256" key="2">
    <source>
        <dbReference type="PROSITE-ProRule" id="PRU00708"/>
    </source>
</evidence>
<dbReference type="GO" id="GO:0003723">
    <property type="term" value="F:RNA binding"/>
    <property type="evidence" value="ECO:0007669"/>
    <property type="project" value="InterPro"/>
</dbReference>
<dbReference type="NCBIfam" id="TIGR00756">
    <property type="entry name" value="PPR"/>
    <property type="match status" value="1"/>
</dbReference>
<feature type="repeat" description="PPR" evidence="2">
    <location>
        <begin position="35"/>
        <end position="69"/>
    </location>
</feature>
<sequence length="193" mass="20727">MAADVAVATAIVDMYAKCGIIDTSRRVYNQMKQKNVVSWSAMVAAYGMNGLPREALELLPEMKSQGLKPNPMTALSALSACSHGGLIKEGFAFLKSMVHEYGIVPESEHYSCVIYILCRAGKVDIAMELIKQIPGGIKVGASAWGALLSTCCSRGNSELGVGALSHILKLEPMNSSGICWDKKCMQQKVHGTM</sequence>
<dbReference type="PANTHER" id="PTHR47926">
    <property type="entry name" value="PENTATRICOPEPTIDE REPEAT-CONTAINING PROTEIN"/>
    <property type="match status" value="1"/>
</dbReference>
<dbReference type="AlphaFoldDB" id="A0A6A3AS98"/>
<name>A0A6A3AS98_HIBSY</name>
<dbReference type="Pfam" id="PF12854">
    <property type="entry name" value="PPR_1"/>
    <property type="match status" value="1"/>
</dbReference>
<dbReference type="Gene3D" id="1.25.40.10">
    <property type="entry name" value="Tetratricopeptide repeat domain"/>
    <property type="match status" value="1"/>
</dbReference>
<dbReference type="InterPro" id="IPR002885">
    <property type="entry name" value="PPR_rpt"/>
</dbReference>
<dbReference type="FunFam" id="1.25.40.10:FF:000158">
    <property type="entry name" value="pentatricopeptide repeat-containing protein At2g33680"/>
    <property type="match status" value="1"/>
</dbReference>
<keyword evidence="1" id="KW-0677">Repeat</keyword>
<dbReference type="EMBL" id="VEPZ02000963">
    <property type="protein sequence ID" value="KAE8707580.1"/>
    <property type="molecule type" value="Genomic_DNA"/>
</dbReference>
<evidence type="ECO:0000313" key="4">
    <source>
        <dbReference type="Proteomes" id="UP000436088"/>
    </source>
</evidence>
<dbReference type="PANTHER" id="PTHR47926:SF452">
    <property type="entry name" value="PENTATRICOPEPTIDE REPEAT-CONTAINING PROTEIN"/>
    <property type="match status" value="1"/>
</dbReference>
<dbReference type="InterPro" id="IPR011990">
    <property type="entry name" value="TPR-like_helical_dom_sf"/>
</dbReference>
<protein>
    <recommendedName>
        <fullName evidence="5">Pentatricopeptide repeat-containing protein</fullName>
    </recommendedName>
</protein>
<gene>
    <name evidence="3" type="ORF">F3Y22_tig00110383pilonHSYRG00272</name>
</gene>
<comment type="caution">
    <text evidence="3">The sequence shown here is derived from an EMBL/GenBank/DDBJ whole genome shotgun (WGS) entry which is preliminary data.</text>
</comment>
<dbReference type="GO" id="GO:0009451">
    <property type="term" value="P:RNA modification"/>
    <property type="evidence" value="ECO:0007669"/>
    <property type="project" value="InterPro"/>
</dbReference>
<dbReference type="Pfam" id="PF13041">
    <property type="entry name" value="PPR_2"/>
    <property type="match status" value="1"/>
</dbReference>
<reference evidence="3" key="1">
    <citation type="submission" date="2019-09" db="EMBL/GenBank/DDBJ databases">
        <title>Draft genome information of white flower Hibiscus syriacus.</title>
        <authorList>
            <person name="Kim Y.-M."/>
        </authorList>
    </citation>
    <scope>NUCLEOTIDE SEQUENCE [LARGE SCALE GENOMIC DNA]</scope>
    <source>
        <strain evidence="3">YM2019G1</strain>
    </source>
</reference>
<evidence type="ECO:0000313" key="3">
    <source>
        <dbReference type="EMBL" id="KAE8707580.1"/>
    </source>
</evidence>
<organism evidence="3 4">
    <name type="scientific">Hibiscus syriacus</name>
    <name type="common">Rose of Sharon</name>
    <dbReference type="NCBI Taxonomy" id="106335"/>
    <lineage>
        <taxon>Eukaryota</taxon>
        <taxon>Viridiplantae</taxon>
        <taxon>Streptophyta</taxon>
        <taxon>Embryophyta</taxon>
        <taxon>Tracheophyta</taxon>
        <taxon>Spermatophyta</taxon>
        <taxon>Magnoliopsida</taxon>
        <taxon>eudicotyledons</taxon>
        <taxon>Gunneridae</taxon>
        <taxon>Pentapetalae</taxon>
        <taxon>rosids</taxon>
        <taxon>malvids</taxon>
        <taxon>Malvales</taxon>
        <taxon>Malvaceae</taxon>
        <taxon>Malvoideae</taxon>
        <taxon>Hibiscus</taxon>
    </lineage>
</organism>
<dbReference type="PROSITE" id="PS51375">
    <property type="entry name" value="PPR"/>
    <property type="match status" value="1"/>
</dbReference>
<dbReference type="GO" id="GO:0099402">
    <property type="term" value="P:plant organ development"/>
    <property type="evidence" value="ECO:0007669"/>
    <property type="project" value="UniProtKB-ARBA"/>
</dbReference>
<evidence type="ECO:0008006" key="5">
    <source>
        <dbReference type="Google" id="ProtNLM"/>
    </source>
</evidence>
<evidence type="ECO:0000256" key="1">
    <source>
        <dbReference type="ARBA" id="ARBA00022737"/>
    </source>
</evidence>
<proteinExistence type="predicted"/>
<accession>A0A6A3AS98</accession>